<protein>
    <recommendedName>
        <fullName evidence="1">PurM-like N-terminal domain-containing protein</fullName>
    </recommendedName>
</protein>
<feature type="non-terminal residue" evidence="2">
    <location>
        <position position="1"/>
    </location>
</feature>
<feature type="domain" description="PurM-like N-terminal" evidence="1">
    <location>
        <begin position="14"/>
        <end position="124"/>
    </location>
</feature>
<dbReference type="InterPro" id="IPR036921">
    <property type="entry name" value="PurM-like_N_sf"/>
</dbReference>
<dbReference type="EMBL" id="JAGKQM010000002">
    <property type="protein sequence ID" value="KAH0938184.1"/>
    <property type="molecule type" value="Genomic_DNA"/>
</dbReference>
<dbReference type="Gene3D" id="3.30.1330.10">
    <property type="entry name" value="PurM-like, N-terminal domain"/>
    <property type="match status" value="1"/>
</dbReference>
<dbReference type="Pfam" id="PF00586">
    <property type="entry name" value="AIRS"/>
    <property type="match status" value="1"/>
</dbReference>
<proteinExistence type="predicted"/>
<dbReference type="InterPro" id="IPR004733">
    <property type="entry name" value="PurM_cligase"/>
</dbReference>
<evidence type="ECO:0000313" key="3">
    <source>
        <dbReference type="Proteomes" id="UP000824890"/>
    </source>
</evidence>
<dbReference type="PANTHER" id="PTHR10520">
    <property type="entry name" value="TRIFUNCTIONAL PURINE BIOSYNTHETIC PROTEIN ADENOSINE-3-RELATED"/>
    <property type="match status" value="1"/>
</dbReference>
<reference evidence="2 3" key="1">
    <citation type="submission" date="2021-05" db="EMBL/GenBank/DDBJ databases">
        <title>Genome Assembly of Synthetic Allotetraploid Brassica napus Reveals Homoeologous Exchanges between Subgenomes.</title>
        <authorList>
            <person name="Davis J.T."/>
        </authorList>
    </citation>
    <scope>NUCLEOTIDE SEQUENCE [LARGE SCALE GENOMIC DNA]</scope>
    <source>
        <strain evidence="3">cv. Da-Ae</strain>
        <tissue evidence="2">Seedling</tissue>
    </source>
</reference>
<accession>A0ABQ8E980</accession>
<sequence length="226" mass="24574">CSFFDHLGLVWVGAGDSFLVAGTDGVGTKLKLAFETGIHHTIGIHLVTQSLTRCYECERYVTSGAKPLFFLDYFATSRLDVDFAEKVIKGGQSDCALLGGQTAEMPDFYAGGEYDLSGFAVGIVKKDSVMNGKNIVDILAGILVEENSSQVVSITVYKEECLADDLATTQARVQGVRDDRRGTSRKARWSVGNTKIFGRSLMIYGEKEIGPNQACFLLPCYQNDVG</sequence>
<comment type="caution">
    <text evidence="2">The sequence shown here is derived from an EMBL/GenBank/DDBJ whole genome shotgun (WGS) entry which is preliminary data.</text>
</comment>
<dbReference type="Proteomes" id="UP000824890">
    <property type="component" value="Unassembled WGS sequence"/>
</dbReference>
<dbReference type="PANTHER" id="PTHR10520:SF12">
    <property type="entry name" value="TRIFUNCTIONAL PURINE BIOSYNTHETIC PROTEIN ADENOSINE-3"/>
    <property type="match status" value="1"/>
</dbReference>
<name>A0ABQ8E980_BRANA</name>
<organism evidence="2 3">
    <name type="scientific">Brassica napus</name>
    <name type="common">Rape</name>
    <dbReference type="NCBI Taxonomy" id="3708"/>
    <lineage>
        <taxon>Eukaryota</taxon>
        <taxon>Viridiplantae</taxon>
        <taxon>Streptophyta</taxon>
        <taxon>Embryophyta</taxon>
        <taxon>Tracheophyta</taxon>
        <taxon>Spermatophyta</taxon>
        <taxon>Magnoliopsida</taxon>
        <taxon>eudicotyledons</taxon>
        <taxon>Gunneridae</taxon>
        <taxon>Pentapetalae</taxon>
        <taxon>rosids</taxon>
        <taxon>malvids</taxon>
        <taxon>Brassicales</taxon>
        <taxon>Brassicaceae</taxon>
        <taxon>Brassiceae</taxon>
        <taxon>Brassica</taxon>
    </lineage>
</organism>
<evidence type="ECO:0000313" key="2">
    <source>
        <dbReference type="EMBL" id="KAH0938184.1"/>
    </source>
</evidence>
<keyword evidence="3" id="KW-1185">Reference proteome</keyword>
<dbReference type="SUPFAM" id="SSF55326">
    <property type="entry name" value="PurM N-terminal domain-like"/>
    <property type="match status" value="1"/>
</dbReference>
<gene>
    <name evidence="2" type="ORF">HID58_005645</name>
</gene>
<dbReference type="InterPro" id="IPR016188">
    <property type="entry name" value="PurM-like_N"/>
</dbReference>
<evidence type="ECO:0000259" key="1">
    <source>
        <dbReference type="Pfam" id="PF00586"/>
    </source>
</evidence>